<sequence>MSTTNKIAPYFTYKITTYKMFKELEEKIKKLREELNLSGLKPYKGHEEVLLFLNQNKHITCSESVDKAGINNKEKHIAKETFQKDQ</sequence>
<feature type="coiled-coil region" evidence="1">
    <location>
        <begin position="14"/>
        <end position="41"/>
    </location>
</feature>
<reference evidence="2" key="1">
    <citation type="submission" date="2013-07" db="EMBL/GenBank/DDBJ databases">
        <title>The genome of an arbuscular mycorrhizal fungus provides insights into the evolution of the oldest plant symbiosis.</title>
        <authorList>
            <consortium name="DOE Joint Genome Institute"/>
            <person name="Tisserant E."/>
            <person name="Malbreil M."/>
            <person name="Kuo A."/>
            <person name="Kohler A."/>
            <person name="Symeonidi A."/>
            <person name="Balestrini R."/>
            <person name="Charron P."/>
            <person name="Duensing N."/>
            <person name="Frei-dit-Frey N."/>
            <person name="Gianinazzi-Pearson V."/>
            <person name="Gilbert B."/>
            <person name="Handa Y."/>
            <person name="Hijri M."/>
            <person name="Kaul R."/>
            <person name="Kawaguchi M."/>
            <person name="Krajinski F."/>
            <person name="Lammers P."/>
            <person name="Lapierre D."/>
            <person name="Masclaux F.G."/>
            <person name="Murat C."/>
            <person name="Morin E."/>
            <person name="Ndikumana S."/>
            <person name="Pagni M."/>
            <person name="Petitpierre D."/>
            <person name="Requena N."/>
            <person name="Rosikiewicz P."/>
            <person name="Riley R."/>
            <person name="Saito K."/>
            <person name="San Clemente H."/>
            <person name="Shapiro H."/>
            <person name="van Tuinen D."/>
            <person name="Becard G."/>
            <person name="Bonfante P."/>
            <person name="Paszkowski U."/>
            <person name="Shachar-Hill Y."/>
            <person name="Young J.P."/>
            <person name="Sanders I.R."/>
            <person name="Henrissat B."/>
            <person name="Rensing S.A."/>
            <person name="Grigoriev I.V."/>
            <person name="Corradi N."/>
            <person name="Roux C."/>
            <person name="Martin F."/>
        </authorList>
    </citation>
    <scope>NUCLEOTIDE SEQUENCE</scope>
    <source>
        <strain evidence="2">DAOM 197198</strain>
    </source>
</reference>
<evidence type="ECO:0000256" key="1">
    <source>
        <dbReference type="SAM" id="Coils"/>
    </source>
</evidence>
<accession>U9TPN7</accession>
<dbReference type="HOGENOM" id="CLU_2499024_0_0_1"/>
<keyword evidence="1" id="KW-0175">Coiled coil</keyword>
<protein>
    <submittedName>
        <fullName evidence="2">Uncharacterized protein</fullName>
    </submittedName>
</protein>
<dbReference type="AlphaFoldDB" id="U9TPN7"/>
<evidence type="ECO:0000313" key="2">
    <source>
        <dbReference type="EMBL" id="ESA05311.1"/>
    </source>
</evidence>
<proteinExistence type="predicted"/>
<dbReference type="EMBL" id="KI293192">
    <property type="protein sequence ID" value="ESA05311.1"/>
    <property type="molecule type" value="Genomic_DNA"/>
</dbReference>
<name>U9TPN7_RHIID</name>
<gene>
    <name evidence="2" type="ORF">GLOINDRAFT_35693</name>
</gene>
<organism evidence="2">
    <name type="scientific">Rhizophagus irregularis (strain DAOM 181602 / DAOM 197198 / MUCL 43194)</name>
    <name type="common">Arbuscular mycorrhizal fungus</name>
    <name type="synonym">Glomus intraradices</name>
    <dbReference type="NCBI Taxonomy" id="747089"/>
    <lineage>
        <taxon>Eukaryota</taxon>
        <taxon>Fungi</taxon>
        <taxon>Fungi incertae sedis</taxon>
        <taxon>Mucoromycota</taxon>
        <taxon>Glomeromycotina</taxon>
        <taxon>Glomeromycetes</taxon>
        <taxon>Glomerales</taxon>
        <taxon>Glomeraceae</taxon>
        <taxon>Rhizophagus</taxon>
    </lineage>
</organism>